<dbReference type="EMBL" id="CZAP01000019">
    <property type="protein sequence ID" value="CUQ03488.1"/>
    <property type="molecule type" value="Genomic_DNA"/>
</dbReference>
<keyword evidence="1" id="KW-1133">Transmembrane helix</keyword>
<evidence type="ECO:0000313" key="3">
    <source>
        <dbReference type="Proteomes" id="UP000095576"/>
    </source>
</evidence>
<reference evidence="2 3" key="1">
    <citation type="submission" date="2015-09" db="EMBL/GenBank/DDBJ databases">
        <authorList>
            <consortium name="Pathogen Informatics"/>
        </authorList>
    </citation>
    <scope>NUCLEOTIDE SEQUENCE [LARGE SCALE GENOMIC DNA]</scope>
    <source>
        <strain evidence="2 3">2789STDY5834899</strain>
    </source>
</reference>
<proteinExistence type="predicted"/>
<dbReference type="AlphaFoldDB" id="A0A174T6D8"/>
<evidence type="ECO:0000256" key="1">
    <source>
        <dbReference type="SAM" id="Phobius"/>
    </source>
</evidence>
<keyword evidence="1" id="KW-0812">Transmembrane</keyword>
<sequence>MYFSFASKDKGSCNVSTCKFIRFPLNSYTFHALIRFLRPNSPINGRFSIFLYLFAIGASYDFAYLCQESYPFLQKTTNV</sequence>
<organism evidence="2 3">
    <name type="scientific">Bacteroides thetaiotaomicron</name>
    <dbReference type="NCBI Taxonomy" id="818"/>
    <lineage>
        <taxon>Bacteria</taxon>
        <taxon>Pseudomonadati</taxon>
        <taxon>Bacteroidota</taxon>
        <taxon>Bacteroidia</taxon>
        <taxon>Bacteroidales</taxon>
        <taxon>Bacteroidaceae</taxon>
        <taxon>Bacteroides</taxon>
    </lineage>
</organism>
<gene>
    <name evidence="2" type="ORF">ERS852511_04091</name>
</gene>
<feature type="transmembrane region" description="Helical" evidence="1">
    <location>
        <begin position="47"/>
        <end position="66"/>
    </location>
</feature>
<accession>A0A174T6D8</accession>
<dbReference type="Proteomes" id="UP000095576">
    <property type="component" value="Unassembled WGS sequence"/>
</dbReference>
<protein>
    <submittedName>
        <fullName evidence="2">Alpha-galactosidase</fullName>
    </submittedName>
</protein>
<keyword evidence="1" id="KW-0472">Membrane</keyword>
<name>A0A174T6D8_BACT4</name>
<evidence type="ECO:0000313" key="2">
    <source>
        <dbReference type="EMBL" id="CUQ03488.1"/>
    </source>
</evidence>